<accession>A0A832I4W1</accession>
<name>A0A832I4W1_9THEM</name>
<evidence type="ECO:0000256" key="1">
    <source>
        <dbReference type="ARBA" id="ARBA00022737"/>
    </source>
</evidence>
<feature type="repeat" description="TPR" evidence="3">
    <location>
        <begin position="218"/>
        <end position="251"/>
    </location>
</feature>
<dbReference type="InterPro" id="IPR011990">
    <property type="entry name" value="TPR-like_helical_dom_sf"/>
</dbReference>
<gene>
    <name evidence="5" type="ORF">ENW55_01225</name>
</gene>
<keyword evidence="2 3" id="KW-0802">TPR repeat</keyword>
<dbReference type="Gene3D" id="1.25.40.10">
    <property type="entry name" value="Tetratricopeptide repeat domain"/>
    <property type="match status" value="2"/>
</dbReference>
<dbReference type="AlphaFoldDB" id="A0A832I4W1"/>
<dbReference type="PROSITE" id="PS50293">
    <property type="entry name" value="TPR_REGION"/>
    <property type="match status" value="1"/>
</dbReference>
<dbReference type="PANTHER" id="PTHR44943">
    <property type="entry name" value="CELLULOSE SYNTHASE OPERON PROTEIN C"/>
    <property type="match status" value="1"/>
</dbReference>
<protein>
    <submittedName>
        <fullName evidence="5">Tetratricopeptide repeat protein</fullName>
    </submittedName>
</protein>
<keyword evidence="4" id="KW-1133">Transmembrane helix</keyword>
<dbReference type="Pfam" id="PF13181">
    <property type="entry name" value="TPR_8"/>
    <property type="match status" value="1"/>
</dbReference>
<dbReference type="InterPro" id="IPR051685">
    <property type="entry name" value="Ycf3/AcsC/BcsC/TPR_MFPF"/>
</dbReference>
<feature type="repeat" description="TPR" evidence="3">
    <location>
        <begin position="184"/>
        <end position="217"/>
    </location>
</feature>
<dbReference type="PROSITE" id="PS50005">
    <property type="entry name" value="TPR"/>
    <property type="match status" value="3"/>
</dbReference>
<evidence type="ECO:0000256" key="4">
    <source>
        <dbReference type="SAM" id="Phobius"/>
    </source>
</evidence>
<evidence type="ECO:0000256" key="3">
    <source>
        <dbReference type="PROSITE-ProRule" id="PRU00339"/>
    </source>
</evidence>
<evidence type="ECO:0000313" key="5">
    <source>
        <dbReference type="EMBL" id="HGZ78591.1"/>
    </source>
</evidence>
<reference evidence="5" key="1">
    <citation type="journal article" date="2020" name="mSystems">
        <title>Genome- and Community-Level Interaction Insights into Carbon Utilization and Element Cycling Functions of Hydrothermarchaeota in Hydrothermal Sediment.</title>
        <authorList>
            <person name="Zhou Z."/>
            <person name="Liu Y."/>
            <person name="Xu W."/>
            <person name="Pan J."/>
            <person name="Luo Z.H."/>
            <person name="Li M."/>
        </authorList>
    </citation>
    <scope>NUCLEOTIDE SEQUENCE [LARGE SCALE GENOMIC DNA]</scope>
    <source>
        <strain evidence="5">SpSt-86</strain>
    </source>
</reference>
<feature type="transmembrane region" description="Helical" evidence="4">
    <location>
        <begin position="415"/>
        <end position="436"/>
    </location>
</feature>
<dbReference type="Pfam" id="PF13174">
    <property type="entry name" value="TPR_6"/>
    <property type="match status" value="2"/>
</dbReference>
<sequence length="536" mass="61875">MNLPLKLPVLAEDLALIADQDRIPLDVIVRGLEAEYSISKDPYYQSYLIYFYYEKVKSALNVDDLETANDYVERAGKLEKDYRYDFFKGLIYVKKQEYELAEICLRSCISRNPSFSLAHYELGNILRAKKEFEDAIEEYQKAFELDQEFLLPVVRIGDCYLEMGEVRIACDFYQVAAQRDPNFHLAHARLGVACNMLQKYDRAERAFKRALELNSEDFESALNLTYTLSRLGKHFEALQIFRKLLENNPEDPVLLNEYALCLRRLGFYEEAKVQIDKASELSNEPFIVYNKALLTLFVNEREGIKLLEKVPEQFQSRALELIDYLKSWTGPLVASRCVEELVFKIKKCIVRGELDLQRLSFVLPQNERTNLVREGFLPMQDEQIDDASWMKFLLAVAVSSSEDPIQMEKNVTKTVVAFCSSGIMLAVAIALIRLLMHVKVHGGFDLESYVNDTVFDLQEYHWEFARKVSHTDDETFSLDEIESKTFTSASELFLALLKVLSVNPTLEEVNTMRDENLKCLCKNVLEVMGCTTDNRS</sequence>
<dbReference type="EMBL" id="DTKQ01000012">
    <property type="protein sequence ID" value="HGZ78591.1"/>
    <property type="molecule type" value="Genomic_DNA"/>
</dbReference>
<keyword evidence="4" id="KW-0472">Membrane</keyword>
<proteinExistence type="predicted"/>
<organism evidence="5">
    <name type="scientific">Pseudothermotoga hypogea</name>
    <dbReference type="NCBI Taxonomy" id="57487"/>
    <lineage>
        <taxon>Bacteria</taxon>
        <taxon>Thermotogati</taxon>
        <taxon>Thermotogota</taxon>
        <taxon>Thermotogae</taxon>
        <taxon>Thermotogales</taxon>
        <taxon>Thermotogaceae</taxon>
        <taxon>Pseudothermotoga</taxon>
    </lineage>
</organism>
<evidence type="ECO:0000256" key="2">
    <source>
        <dbReference type="ARBA" id="ARBA00022803"/>
    </source>
</evidence>
<keyword evidence="1" id="KW-0677">Repeat</keyword>
<dbReference type="PANTHER" id="PTHR44943:SF8">
    <property type="entry name" value="TPR REPEAT-CONTAINING PROTEIN MJ0263"/>
    <property type="match status" value="1"/>
</dbReference>
<dbReference type="SUPFAM" id="SSF48452">
    <property type="entry name" value="TPR-like"/>
    <property type="match status" value="1"/>
</dbReference>
<dbReference type="Pfam" id="PF00515">
    <property type="entry name" value="TPR_1"/>
    <property type="match status" value="2"/>
</dbReference>
<keyword evidence="4" id="KW-0812">Transmembrane</keyword>
<dbReference type="SMART" id="SM00028">
    <property type="entry name" value="TPR"/>
    <property type="match status" value="6"/>
</dbReference>
<comment type="caution">
    <text evidence="5">The sequence shown here is derived from an EMBL/GenBank/DDBJ whole genome shotgun (WGS) entry which is preliminary data.</text>
</comment>
<feature type="repeat" description="TPR" evidence="3">
    <location>
        <begin position="116"/>
        <end position="149"/>
    </location>
</feature>
<dbReference type="InterPro" id="IPR019734">
    <property type="entry name" value="TPR_rpt"/>
</dbReference>